<evidence type="ECO:0000313" key="2">
    <source>
        <dbReference type="EMBL" id="EKU91015.1"/>
    </source>
</evidence>
<dbReference type="RefSeq" id="WP_009129992.1">
    <property type="nucleotide sequence ID" value="NZ_JH992941.1"/>
</dbReference>
<dbReference type="STRING" id="742727.HMPREF9447_02433"/>
<evidence type="ECO:0000313" key="3">
    <source>
        <dbReference type="Proteomes" id="UP000009872"/>
    </source>
</evidence>
<dbReference type="InterPro" id="IPR025442">
    <property type="entry name" value="DUF4185"/>
</dbReference>
<dbReference type="Proteomes" id="UP000009872">
    <property type="component" value="Unassembled WGS sequence"/>
</dbReference>
<dbReference type="SUPFAM" id="SSF75005">
    <property type="entry name" value="Arabinanase/levansucrase/invertase"/>
    <property type="match status" value="1"/>
</dbReference>
<gene>
    <name evidence="2" type="ORF">HMPREF9447_02433</name>
</gene>
<dbReference type="EMBL" id="ADLF01000009">
    <property type="protein sequence ID" value="EKU91015.1"/>
    <property type="molecule type" value="Genomic_DNA"/>
</dbReference>
<sequence length="388" mass="44025">MIRLVEMKIRYCLLFGFMLCNIAGYASNVNLDKQEKAGKRTLNATNVRMVARLTGTSLPGETLFNPNDTGTDFDVYGTDLGLMWHIEGNRVGLFFGDTSGEGFVINKNGGNGANWRSNVLAFSTDTNLEDGLKIDSMLLDAEGKAREVCDGAKANPEVYQTSIPTSAIRADKLDCVHYMNIYDWGAPHGRWLTNYSSLYTSDDDGHTWIRRKEVIFSSESHFSQVAYAKRNGWVYMIGTQAGRGDAAYLARFHEKDILNMQAYEYWNSNRSEWVRGDETAATPILRGPVGEASLMWHKKFKRWILTYNYDPNHDKAPLTKKHAILYCDTDDITKWGAPKVLATAEKYPALYCAYMHPLKDNDDKLWFIMSMWGPYNTFLMSADLALDY</sequence>
<dbReference type="AlphaFoldDB" id="K9EPA6"/>
<dbReference type="Pfam" id="PF13810">
    <property type="entry name" value="DUF4185"/>
    <property type="match status" value="1"/>
</dbReference>
<reference evidence="2 3" key="1">
    <citation type="submission" date="2012-09" db="EMBL/GenBank/DDBJ databases">
        <title>The Genome Sequence of Bacteroides oleiciplenus YIT 12058.</title>
        <authorList>
            <consortium name="The Broad Institute Genome Sequencing Platform"/>
            <person name="Earl A."/>
            <person name="Ward D."/>
            <person name="Feldgarden M."/>
            <person name="Gevers D."/>
            <person name="Morotomi M."/>
            <person name="Walker B."/>
            <person name="Young S.K."/>
            <person name="Zeng Q."/>
            <person name="Gargeya S."/>
            <person name="Fitzgerald M."/>
            <person name="Haas B."/>
            <person name="Abouelleil A."/>
            <person name="Alvarado L."/>
            <person name="Arachchi H.M."/>
            <person name="Berlin A.M."/>
            <person name="Chapman S.B."/>
            <person name="Goldberg J."/>
            <person name="Griggs A."/>
            <person name="Gujja S."/>
            <person name="Hansen M."/>
            <person name="Howarth C."/>
            <person name="Imamovic A."/>
            <person name="Larimer J."/>
            <person name="McCowen C."/>
            <person name="Montmayeur A."/>
            <person name="Murphy C."/>
            <person name="Neiman D."/>
            <person name="Pearson M."/>
            <person name="Priest M."/>
            <person name="Roberts A."/>
            <person name="Saif S."/>
            <person name="Shea T."/>
            <person name="Sisk P."/>
            <person name="Sykes S."/>
            <person name="Wortman J."/>
            <person name="Nusbaum C."/>
            <person name="Birren B."/>
        </authorList>
    </citation>
    <scope>NUCLEOTIDE SEQUENCE [LARGE SCALE GENOMIC DNA]</scope>
    <source>
        <strain evidence="2 3">YIT 12058</strain>
    </source>
</reference>
<name>K9EPA6_9BACE</name>
<keyword evidence="3" id="KW-1185">Reference proteome</keyword>
<comment type="caution">
    <text evidence="2">The sequence shown here is derived from an EMBL/GenBank/DDBJ whole genome shotgun (WGS) entry which is preliminary data.</text>
</comment>
<dbReference type="InterPro" id="IPR023296">
    <property type="entry name" value="Glyco_hydro_beta-prop_sf"/>
</dbReference>
<proteinExistence type="predicted"/>
<protein>
    <recommendedName>
        <fullName evidence="1">DUF4185 domain-containing protein</fullName>
    </recommendedName>
</protein>
<evidence type="ECO:0000259" key="1">
    <source>
        <dbReference type="Pfam" id="PF13810"/>
    </source>
</evidence>
<dbReference type="HOGENOM" id="CLU_027566_0_0_10"/>
<accession>K9EPA6</accession>
<feature type="domain" description="DUF4185" evidence="1">
    <location>
        <begin position="66"/>
        <end position="380"/>
    </location>
</feature>
<dbReference type="PATRIC" id="fig|742727.4.peg.2475"/>
<dbReference type="OrthoDB" id="284233at2"/>
<dbReference type="eggNOG" id="COG4409">
    <property type="taxonomic scope" value="Bacteria"/>
</dbReference>
<organism evidence="2 3">
    <name type="scientific">Bacteroides oleiciplenus YIT 12058</name>
    <dbReference type="NCBI Taxonomy" id="742727"/>
    <lineage>
        <taxon>Bacteria</taxon>
        <taxon>Pseudomonadati</taxon>
        <taxon>Bacteroidota</taxon>
        <taxon>Bacteroidia</taxon>
        <taxon>Bacteroidales</taxon>
        <taxon>Bacteroidaceae</taxon>
        <taxon>Bacteroides</taxon>
    </lineage>
</organism>